<dbReference type="InterPro" id="IPR003954">
    <property type="entry name" value="RRM_euk-type"/>
</dbReference>
<feature type="domain" description="PABC" evidence="13">
    <location>
        <begin position="560"/>
        <end position="637"/>
    </location>
</feature>
<dbReference type="Gene3D" id="3.30.70.330">
    <property type="match status" value="4"/>
</dbReference>
<dbReference type="InterPro" id="IPR000504">
    <property type="entry name" value="RRM_dom"/>
</dbReference>
<dbReference type="NCBIfam" id="TIGR01628">
    <property type="entry name" value="PABP-1234"/>
    <property type="match status" value="1"/>
</dbReference>
<accession>A0A438EW92</accession>
<dbReference type="FunFam" id="3.30.70.330:FF:000651">
    <property type="entry name" value="Poly(A) binding protein cytoplasmic 1 like"/>
    <property type="match status" value="1"/>
</dbReference>
<dbReference type="EMBL" id="QGNW01001176">
    <property type="protein sequence ID" value="RVW51955.1"/>
    <property type="molecule type" value="Genomic_DNA"/>
</dbReference>
<keyword evidence="5" id="KW-0677">Repeat</keyword>
<name>A0A438EW92_VITVI</name>
<feature type="region of interest" description="Disordered" evidence="11">
    <location>
        <begin position="529"/>
        <end position="561"/>
    </location>
</feature>
<organism evidence="14 15">
    <name type="scientific">Vitis vinifera</name>
    <name type="common">Grape</name>
    <dbReference type="NCBI Taxonomy" id="29760"/>
    <lineage>
        <taxon>Eukaryota</taxon>
        <taxon>Viridiplantae</taxon>
        <taxon>Streptophyta</taxon>
        <taxon>Embryophyta</taxon>
        <taxon>Tracheophyta</taxon>
        <taxon>Spermatophyta</taxon>
        <taxon>Magnoliopsida</taxon>
        <taxon>eudicotyledons</taxon>
        <taxon>Gunneridae</taxon>
        <taxon>Pentapetalae</taxon>
        <taxon>rosids</taxon>
        <taxon>Vitales</taxon>
        <taxon>Vitaceae</taxon>
        <taxon>Viteae</taxon>
        <taxon>Vitis</taxon>
    </lineage>
</organism>
<evidence type="ECO:0000256" key="9">
    <source>
        <dbReference type="PROSITE-ProRule" id="PRU00176"/>
    </source>
</evidence>
<reference evidence="14 15" key="1">
    <citation type="journal article" date="2018" name="PLoS Genet.">
        <title>Population sequencing reveals clonal diversity and ancestral inbreeding in the grapevine cultivar Chardonnay.</title>
        <authorList>
            <person name="Roach M.J."/>
            <person name="Johnson D.L."/>
            <person name="Bohlmann J."/>
            <person name="van Vuuren H.J."/>
            <person name="Jones S.J."/>
            <person name="Pretorius I.S."/>
            <person name="Schmidt S.A."/>
            <person name="Borneman A.R."/>
        </authorList>
    </citation>
    <scope>NUCLEOTIDE SEQUENCE [LARGE SCALE GENOMIC DNA]</scope>
    <source>
        <strain evidence="15">cv. Chardonnay</strain>
        <tissue evidence="14">Leaf</tissue>
    </source>
</reference>
<proteinExistence type="inferred from homology"/>
<dbReference type="SUPFAM" id="SSF54928">
    <property type="entry name" value="RNA-binding domain, RBD"/>
    <property type="match status" value="2"/>
</dbReference>
<feature type="domain" description="RRM" evidence="12">
    <location>
        <begin position="338"/>
        <end position="415"/>
    </location>
</feature>
<keyword evidence="4 10" id="KW-0963">Cytoplasm</keyword>
<comment type="similarity">
    <text evidence="3 10">Belongs to the polyadenylate-binding protein type-1 family.</text>
</comment>
<dbReference type="InterPro" id="IPR036053">
    <property type="entry name" value="PABP-dom"/>
</dbReference>
<dbReference type="FunFam" id="3.30.70.330:FF:000500">
    <property type="entry name" value="Polyadenylate-binding protein"/>
    <property type="match status" value="1"/>
</dbReference>
<evidence type="ECO:0000313" key="14">
    <source>
        <dbReference type="EMBL" id="RVW51955.1"/>
    </source>
</evidence>
<dbReference type="GO" id="GO:0005737">
    <property type="term" value="C:cytoplasm"/>
    <property type="evidence" value="ECO:0007669"/>
    <property type="project" value="UniProtKB-SubCell"/>
</dbReference>
<dbReference type="SMART" id="SM00517">
    <property type="entry name" value="PolyA"/>
    <property type="match status" value="1"/>
</dbReference>
<gene>
    <name evidence="14" type="primary">pabpc1-b</name>
    <name evidence="14" type="ORF">CK203_067932</name>
</gene>
<evidence type="ECO:0000256" key="3">
    <source>
        <dbReference type="ARBA" id="ARBA00008557"/>
    </source>
</evidence>
<dbReference type="InterPro" id="IPR002004">
    <property type="entry name" value="PABP_HYD_C"/>
</dbReference>
<dbReference type="SMART" id="SM00360">
    <property type="entry name" value="RRM"/>
    <property type="match status" value="3"/>
</dbReference>
<evidence type="ECO:0000256" key="4">
    <source>
        <dbReference type="ARBA" id="ARBA00022490"/>
    </source>
</evidence>
<evidence type="ECO:0000256" key="8">
    <source>
        <dbReference type="ARBA" id="ARBA00054110"/>
    </source>
</evidence>
<comment type="caution">
    <text evidence="14">The sequence shown here is derived from an EMBL/GenBank/DDBJ whole genome shotgun (WGS) entry which is preliminary data.</text>
</comment>
<sequence length="657" mass="72593">MLVSPPPPPQLLHPPPPSPGFELHKAALYVGDLDPEVSEVELVDVFSGWVLWSPFASAETHSPESPFAMLMSTSSIPPMVTPLSLSLSGPSFLYFEFLGCGSCYLEDELSLSSKALACLNHTKLMGKPMRIMWSHRDPLPRKTGLANLFVKNLDPSINSASLQDIFCKFGNILSCKVAEENGKSKCFGFVQFDSDDSATAALNALNDTMLDGKKLFVSKFVKKCERKEASEETKFTNVYVKNLGEDLTEDIIRDKFSEFGKVGTVVIMKDGNGKSRGFGFVNFESPDEAKKAVEALNGAMLGSKKLFVGRAQKKAERQELLKHEKEMVNCNIGKEKASNLYVKNLDASVDDDKLQEHFSSCGQITSAKVMRHDSGLSKGFGFVCFSTSEEAQKALTTLNGTLLHGRSLYIAMAQRKEDRQRVLRDYYSQYLLQYYGPHFLSSGSSSPDYSFVPFPHPNPTPQINSPQPIICQQFGRNLGVMRPFAPQNYQQNFSTFIPMKQAQQGNTNNWVINRMTFATSKVPTQGLNYASPSNQKLHFKKKGNNKSGSEEASSKGSVSEKHFIRAPAQSNVWGNSKEIIGHHLYPLVHSLQPELAGKITGMLLEMNNSDIIKLLDSPDSLAVQVEQAVQALKEAKAWRSTESSVALPVESASCLSY</sequence>
<dbReference type="InterPro" id="IPR035979">
    <property type="entry name" value="RBD_domain_sf"/>
</dbReference>
<feature type="domain" description="RRM" evidence="12">
    <location>
        <begin position="236"/>
        <end position="313"/>
    </location>
</feature>
<dbReference type="FunFam" id="3.30.70.330:FF:000564">
    <property type="entry name" value="Polyadenylate-binding protein"/>
    <property type="match status" value="1"/>
</dbReference>
<evidence type="ECO:0000256" key="1">
    <source>
        <dbReference type="ARBA" id="ARBA00004123"/>
    </source>
</evidence>
<dbReference type="InterPro" id="IPR050502">
    <property type="entry name" value="Euk_RNA-bind_prot"/>
</dbReference>
<dbReference type="PROSITE" id="PS50102">
    <property type="entry name" value="RRM"/>
    <property type="match status" value="3"/>
</dbReference>
<dbReference type="Gene3D" id="1.10.1900.10">
    <property type="entry name" value="c-terminal domain of poly(a) binding protein"/>
    <property type="match status" value="1"/>
</dbReference>
<dbReference type="SUPFAM" id="SSF63570">
    <property type="entry name" value="PABC (PABP) domain"/>
    <property type="match status" value="1"/>
</dbReference>
<dbReference type="CDD" id="cd12380">
    <property type="entry name" value="RRM3_I_PABPs"/>
    <property type="match status" value="1"/>
</dbReference>
<comment type="subcellular location">
    <subcellularLocation>
        <location evidence="2 10">Cytoplasm</location>
    </subcellularLocation>
    <subcellularLocation>
        <location evidence="1">Nucleus</location>
    </subcellularLocation>
</comment>
<dbReference type="InterPro" id="IPR012677">
    <property type="entry name" value="Nucleotide-bd_a/b_plait_sf"/>
</dbReference>
<evidence type="ECO:0000259" key="13">
    <source>
        <dbReference type="PROSITE" id="PS51309"/>
    </source>
</evidence>
<dbReference type="PROSITE" id="PS51309">
    <property type="entry name" value="PABC"/>
    <property type="match status" value="1"/>
</dbReference>
<dbReference type="Proteomes" id="UP000288805">
    <property type="component" value="Unassembled WGS sequence"/>
</dbReference>
<evidence type="ECO:0000256" key="7">
    <source>
        <dbReference type="ARBA" id="ARBA00023242"/>
    </source>
</evidence>
<dbReference type="AlphaFoldDB" id="A0A438EW92"/>
<dbReference type="PANTHER" id="PTHR48025:SF1">
    <property type="entry name" value="RRM DOMAIN-CONTAINING PROTEIN"/>
    <property type="match status" value="1"/>
</dbReference>
<dbReference type="CDD" id="cd12381">
    <property type="entry name" value="RRM4_I_PABPs"/>
    <property type="match status" value="1"/>
</dbReference>
<dbReference type="SMART" id="SM00361">
    <property type="entry name" value="RRM_1"/>
    <property type="match status" value="3"/>
</dbReference>
<protein>
    <recommendedName>
        <fullName evidence="10">Polyadenylate-binding protein</fullName>
        <shortName evidence="10">PABP</shortName>
    </recommendedName>
</protein>
<comment type="function">
    <text evidence="8">Binds the poly(A) tail of mRNA. Appears to be an important mediator of the multiple roles of the poly(A) tail in mRNA biogenesis, stability and translation.</text>
</comment>
<dbReference type="Pfam" id="PF00658">
    <property type="entry name" value="MLLE"/>
    <property type="match status" value="1"/>
</dbReference>
<dbReference type="Pfam" id="PF00076">
    <property type="entry name" value="RRM_1"/>
    <property type="match status" value="3"/>
</dbReference>
<evidence type="ECO:0000256" key="11">
    <source>
        <dbReference type="SAM" id="MobiDB-lite"/>
    </source>
</evidence>
<evidence type="ECO:0000256" key="10">
    <source>
        <dbReference type="RuleBase" id="RU362004"/>
    </source>
</evidence>
<evidence type="ECO:0000256" key="6">
    <source>
        <dbReference type="ARBA" id="ARBA00022884"/>
    </source>
</evidence>
<evidence type="ECO:0000259" key="12">
    <source>
        <dbReference type="PROSITE" id="PS50102"/>
    </source>
</evidence>
<evidence type="ECO:0000313" key="15">
    <source>
        <dbReference type="Proteomes" id="UP000288805"/>
    </source>
</evidence>
<evidence type="ECO:0000256" key="5">
    <source>
        <dbReference type="ARBA" id="ARBA00022737"/>
    </source>
</evidence>
<feature type="compositionally biased region" description="Basic and acidic residues" evidence="11">
    <location>
        <begin position="548"/>
        <end position="561"/>
    </location>
</feature>
<dbReference type="GO" id="GO:0003723">
    <property type="term" value="F:RNA binding"/>
    <property type="evidence" value="ECO:0007669"/>
    <property type="project" value="UniProtKB-UniRule"/>
</dbReference>
<keyword evidence="7" id="KW-0539">Nucleus</keyword>
<feature type="domain" description="RRM" evidence="12">
    <location>
        <begin position="146"/>
        <end position="222"/>
    </location>
</feature>
<dbReference type="GO" id="GO:0005634">
    <property type="term" value="C:nucleus"/>
    <property type="evidence" value="ECO:0007669"/>
    <property type="project" value="UniProtKB-SubCell"/>
</dbReference>
<evidence type="ECO:0000256" key="2">
    <source>
        <dbReference type="ARBA" id="ARBA00004496"/>
    </source>
</evidence>
<dbReference type="PANTHER" id="PTHR48025">
    <property type="entry name" value="OS02G0815200 PROTEIN"/>
    <property type="match status" value="1"/>
</dbReference>
<keyword evidence="6 9" id="KW-0694">RNA-binding</keyword>
<dbReference type="InterPro" id="IPR006515">
    <property type="entry name" value="PABP_1234"/>
</dbReference>